<evidence type="ECO:0000256" key="8">
    <source>
        <dbReference type="ARBA" id="ARBA00022989"/>
    </source>
</evidence>
<evidence type="ECO:0000313" key="11">
    <source>
        <dbReference type="EMBL" id="QAY61878.1"/>
    </source>
</evidence>
<dbReference type="GO" id="GO:0006506">
    <property type="term" value="P:GPI anchor biosynthetic process"/>
    <property type="evidence" value="ECO:0007669"/>
    <property type="project" value="UniProtKB-UniPathway"/>
</dbReference>
<feature type="transmembrane region" description="Helical" evidence="10">
    <location>
        <begin position="355"/>
        <end position="374"/>
    </location>
</feature>
<evidence type="ECO:0000256" key="7">
    <source>
        <dbReference type="ARBA" id="ARBA00022824"/>
    </source>
</evidence>
<accession>A0A4P6EV20</accession>
<evidence type="ECO:0000256" key="5">
    <source>
        <dbReference type="ARBA" id="ARBA00022679"/>
    </source>
</evidence>
<evidence type="ECO:0000256" key="10">
    <source>
        <dbReference type="SAM" id="Phobius"/>
    </source>
</evidence>
<dbReference type="EMBL" id="CP035494">
    <property type="protein sequence ID" value="QAY61878.1"/>
    <property type="molecule type" value="Genomic_DNA"/>
</dbReference>
<organism evidence="11 12">
    <name type="scientific">Microbacterium protaetiae</name>
    <dbReference type="NCBI Taxonomy" id="2509458"/>
    <lineage>
        <taxon>Bacteria</taxon>
        <taxon>Bacillati</taxon>
        <taxon>Actinomycetota</taxon>
        <taxon>Actinomycetes</taxon>
        <taxon>Micrococcales</taxon>
        <taxon>Microbacteriaceae</taxon>
        <taxon>Microbacterium</taxon>
    </lineage>
</organism>
<keyword evidence="4" id="KW-0328">Glycosyltransferase</keyword>
<keyword evidence="3" id="KW-0337">GPI-anchor biosynthesis</keyword>
<dbReference type="GO" id="GO:0031501">
    <property type="term" value="C:mannosyltransferase complex"/>
    <property type="evidence" value="ECO:0007669"/>
    <property type="project" value="TreeGrafter"/>
</dbReference>
<evidence type="ECO:0000256" key="3">
    <source>
        <dbReference type="ARBA" id="ARBA00022502"/>
    </source>
</evidence>
<feature type="transmembrane region" description="Helical" evidence="10">
    <location>
        <begin position="129"/>
        <end position="162"/>
    </location>
</feature>
<sequence>MRIAIIYLIGRVITTGLFAGAAQLSTASSRYGERPRLGTLLMGWDAQWYWYIAVHGYPSSLPLDEAGQVTQNQWAFMPVYPYLARLLGGTGIGWQVAAILISLVSGYLAALVLYLLLRPRIGAIASMWAVVFFANAPLAAMFQVAYAESLFLLMLFAALWLVARRRYAWLYPLVLLMAFTRPGALAFALFLALHGIVRWVRRRDERLRPSEVVHIVLNGLLAAIAGFAWPVIAAAVTGRADAYMATELSWRRGWITGDDGSFAPFRGFWDAAAFWFGQWGLGATAGYIALGALVVLIAALLLFGPRVRRLGTDVRLWSASYLLYLFAVFFPQSSVFRLLLPLSPLWGAAAVPRSRTWRCGVLAACVVGQWWWIYNMYALGNTFWQIP</sequence>
<dbReference type="Proteomes" id="UP000293995">
    <property type="component" value="Chromosome"/>
</dbReference>
<keyword evidence="9 10" id="KW-0472">Membrane</keyword>
<protein>
    <recommendedName>
        <fullName evidence="13">Glycosyltransferase RgtA/B/C/D-like domain-containing protein</fullName>
    </recommendedName>
</protein>
<keyword evidence="5" id="KW-0808">Transferase</keyword>
<reference evidence="11 12" key="1">
    <citation type="submission" date="2019-01" db="EMBL/GenBank/DDBJ databases">
        <title>Genome sequencing of strain DFW100M-13.</title>
        <authorList>
            <person name="Heo J."/>
            <person name="Kim S.-J."/>
            <person name="Kim J.-S."/>
            <person name="Hong S.-B."/>
            <person name="Kwon S.-W."/>
        </authorList>
    </citation>
    <scope>NUCLEOTIDE SEQUENCE [LARGE SCALE GENOMIC DNA]</scope>
    <source>
        <strain evidence="11 12">DFW100M-13</strain>
    </source>
</reference>
<feature type="transmembrane region" description="Helical" evidence="10">
    <location>
        <begin position="168"/>
        <end position="191"/>
    </location>
</feature>
<dbReference type="UniPathway" id="UPA00196"/>
<name>A0A4P6EV20_9MICO</name>
<evidence type="ECO:0000256" key="2">
    <source>
        <dbReference type="ARBA" id="ARBA00004687"/>
    </source>
</evidence>
<dbReference type="GO" id="GO:0016020">
    <property type="term" value="C:membrane"/>
    <property type="evidence" value="ECO:0007669"/>
    <property type="project" value="GOC"/>
</dbReference>
<evidence type="ECO:0000256" key="6">
    <source>
        <dbReference type="ARBA" id="ARBA00022692"/>
    </source>
</evidence>
<dbReference type="GO" id="GO:0004376">
    <property type="term" value="F:GPI mannosyltransferase activity"/>
    <property type="evidence" value="ECO:0007669"/>
    <property type="project" value="InterPro"/>
</dbReference>
<dbReference type="GO" id="GO:0000009">
    <property type="term" value="F:alpha-1,6-mannosyltransferase activity"/>
    <property type="evidence" value="ECO:0007669"/>
    <property type="project" value="InterPro"/>
</dbReference>
<dbReference type="PANTHER" id="PTHR12468">
    <property type="entry name" value="GPI MANNOSYLTRANSFERASE 2"/>
    <property type="match status" value="1"/>
</dbReference>
<evidence type="ECO:0008006" key="13">
    <source>
        <dbReference type="Google" id="ProtNLM"/>
    </source>
</evidence>
<feature type="transmembrane region" description="Helical" evidence="10">
    <location>
        <begin position="92"/>
        <end position="117"/>
    </location>
</feature>
<evidence type="ECO:0000313" key="12">
    <source>
        <dbReference type="Proteomes" id="UP000293995"/>
    </source>
</evidence>
<feature type="transmembrane region" description="Helical" evidence="10">
    <location>
        <begin position="212"/>
        <end position="236"/>
    </location>
</feature>
<keyword evidence="6 10" id="KW-0812">Transmembrane</keyword>
<dbReference type="OrthoDB" id="151635at2"/>
<dbReference type="AlphaFoldDB" id="A0A4P6EV20"/>
<evidence type="ECO:0000256" key="1">
    <source>
        <dbReference type="ARBA" id="ARBA00004477"/>
    </source>
</evidence>
<feature type="transmembrane region" description="Helical" evidence="10">
    <location>
        <begin position="284"/>
        <end position="304"/>
    </location>
</feature>
<proteinExistence type="predicted"/>
<feature type="transmembrane region" description="Helical" evidence="10">
    <location>
        <begin position="316"/>
        <end position="335"/>
    </location>
</feature>
<keyword evidence="8 10" id="KW-1133">Transmembrane helix</keyword>
<evidence type="ECO:0000256" key="4">
    <source>
        <dbReference type="ARBA" id="ARBA00022676"/>
    </source>
</evidence>
<dbReference type="KEGG" id="mprt:ET475_14155"/>
<comment type="subcellular location">
    <subcellularLocation>
        <location evidence="1">Endoplasmic reticulum membrane</location>
        <topology evidence="1">Multi-pass membrane protein</topology>
    </subcellularLocation>
</comment>
<gene>
    <name evidence="11" type="ORF">ET475_14155</name>
</gene>
<comment type="pathway">
    <text evidence="2">Glycolipid biosynthesis; glycosylphosphatidylinositol-anchor biosynthesis.</text>
</comment>
<dbReference type="InterPro" id="IPR007315">
    <property type="entry name" value="PIG-V/Gpi18"/>
</dbReference>
<keyword evidence="12" id="KW-1185">Reference proteome</keyword>
<evidence type="ECO:0000256" key="9">
    <source>
        <dbReference type="ARBA" id="ARBA00023136"/>
    </source>
</evidence>
<dbReference type="PANTHER" id="PTHR12468:SF2">
    <property type="entry name" value="GPI MANNOSYLTRANSFERASE 2"/>
    <property type="match status" value="1"/>
</dbReference>
<keyword evidence="7" id="KW-0256">Endoplasmic reticulum</keyword>